<sequence>MDEKLLQDAAPAILEASSEAIITIDYDGNIKGCNNQFLFLLGLKEEHELKCNINDLFQEFDFTTFEADAIDTFIPTKLTKLNGTSSLVLMKVIPIGLHTNSFKTILIQDPETIRRIIDHLDYIDSYDVGSGLLNRHKGTLEFDKLQTSNLSGGCFFIKTGLSQSIENEEQKYGEILKQVSTHFKPIAAQALVYRYSTDELVFTFTSDDLPSQEVFKSIIGGISNDPYLTPDIDISIAYKQWSGAKEGVDSIISSLHRHLRKLDDPKLVNDFGKKTEPGKRHSYLQSLEKALEDGELDFFIQPQISSENRHVAGGELLIRWIPPKGEMIQPSQFVDYLEHGEFGKTFLNWSINRSAEILVRLKEELGDFVPISLNVASSYFSEELLVQPLVKCMSNYDIPFENLEIEITERVLAENPKEVMRTLSHLREKGFPAAIDDFGTGYSSLSYLRKFPLDRLKIDRVFVTNLAENEEDRLIAVAIASLAHVLGLEIVAEGVETNTQGSFLKNIGCEYFQGYLTGKPMSVDDFISFYRQNEKNLDEHSWSDEYIEDTKVNSKHRKVTWKKSFSTDVVSIDNEHRDLIDLLNKAAQTYQEDPESLDLCETFDLIGAETLKHFDHEENVMRNMGYPRYEMHKDKHKWLIADLSKRKAEILKNPDSTNFDEVLQYLKYWLLRHLISEDTHILRYLNKSNFERRIP</sequence>
<dbReference type="PANTHER" id="PTHR33121">
    <property type="entry name" value="CYCLIC DI-GMP PHOSPHODIESTERASE PDEF"/>
    <property type="match status" value="1"/>
</dbReference>
<proteinExistence type="inferred from homology"/>
<dbReference type="Gene3D" id="1.20.120.50">
    <property type="entry name" value="Hemerythrin-like"/>
    <property type="match status" value="1"/>
</dbReference>
<gene>
    <name evidence="5" type="ORF">MTBPR1_20334</name>
</gene>
<dbReference type="InterPro" id="IPR050706">
    <property type="entry name" value="Cyclic-di-GMP_PDE-like"/>
</dbReference>
<evidence type="ECO:0000259" key="4">
    <source>
        <dbReference type="PROSITE" id="PS50883"/>
    </source>
</evidence>
<dbReference type="InterPro" id="IPR016131">
    <property type="entry name" value="Haemerythrin_Fe_BS"/>
</dbReference>
<dbReference type="InterPro" id="IPR000014">
    <property type="entry name" value="PAS"/>
</dbReference>
<protein>
    <recommendedName>
        <fullName evidence="4">EAL domain-containing protein</fullName>
    </recommendedName>
</protein>
<dbReference type="OrthoDB" id="7251575at2"/>
<dbReference type="RefSeq" id="WP_069188570.1">
    <property type="nucleotide sequence ID" value="NZ_FLYE01000012.1"/>
</dbReference>
<comment type="similarity">
    <text evidence="1">Belongs to the hemerythrin family.</text>
</comment>
<dbReference type="Gene3D" id="3.30.450.20">
    <property type="entry name" value="PAS domain"/>
    <property type="match status" value="1"/>
</dbReference>
<keyword evidence="2" id="KW-0479">Metal-binding</keyword>
<dbReference type="SMART" id="SM00052">
    <property type="entry name" value="EAL"/>
    <property type="match status" value="1"/>
</dbReference>
<dbReference type="STRING" id="1867952.MTBPR1_20334"/>
<dbReference type="PANTHER" id="PTHR33121:SF71">
    <property type="entry name" value="OXYGEN SENSOR PROTEIN DOSP"/>
    <property type="match status" value="1"/>
</dbReference>
<keyword evidence="6" id="KW-1185">Reference proteome</keyword>
<keyword evidence="3" id="KW-0408">Iron</keyword>
<evidence type="ECO:0000256" key="2">
    <source>
        <dbReference type="ARBA" id="ARBA00022723"/>
    </source>
</evidence>
<dbReference type="InterPro" id="IPR035965">
    <property type="entry name" value="PAS-like_dom_sf"/>
</dbReference>
<dbReference type="Gene3D" id="3.20.20.450">
    <property type="entry name" value="EAL domain"/>
    <property type="match status" value="1"/>
</dbReference>
<dbReference type="Pfam" id="PF00563">
    <property type="entry name" value="EAL"/>
    <property type="match status" value="1"/>
</dbReference>
<dbReference type="SUPFAM" id="SSF141868">
    <property type="entry name" value="EAL domain-like"/>
    <property type="match status" value="1"/>
</dbReference>
<evidence type="ECO:0000256" key="1">
    <source>
        <dbReference type="ARBA" id="ARBA00010587"/>
    </source>
</evidence>
<dbReference type="InterPro" id="IPR001633">
    <property type="entry name" value="EAL_dom"/>
</dbReference>
<dbReference type="SUPFAM" id="SSF47188">
    <property type="entry name" value="Hemerythrin-like"/>
    <property type="match status" value="1"/>
</dbReference>
<evidence type="ECO:0000256" key="3">
    <source>
        <dbReference type="ARBA" id="ARBA00023004"/>
    </source>
</evidence>
<dbReference type="Proteomes" id="UP000231658">
    <property type="component" value="Unassembled WGS sequence"/>
</dbReference>
<dbReference type="InterPro" id="IPR012827">
    <property type="entry name" value="Hemerythrin_metal-bd"/>
</dbReference>
<dbReference type="Pfam" id="PF01814">
    <property type="entry name" value="Hemerythrin"/>
    <property type="match status" value="1"/>
</dbReference>
<accession>A0A1C3RGQ7</accession>
<dbReference type="NCBIfam" id="TIGR02481">
    <property type="entry name" value="hemeryth_dom"/>
    <property type="match status" value="1"/>
</dbReference>
<dbReference type="SUPFAM" id="SSF55785">
    <property type="entry name" value="PYP-like sensor domain (PAS domain)"/>
    <property type="match status" value="1"/>
</dbReference>
<evidence type="ECO:0000313" key="5">
    <source>
        <dbReference type="EMBL" id="SCA56486.1"/>
    </source>
</evidence>
<dbReference type="CDD" id="cd01948">
    <property type="entry name" value="EAL"/>
    <property type="match status" value="1"/>
</dbReference>
<dbReference type="GO" id="GO:0046872">
    <property type="term" value="F:metal ion binding"/>
    <property type="evidence" value="ECO:0007669"/>
    <property type="project" value="UniProtKB-KW"/>
</dbReference>
<name>A0A1C3RGQ7_9PROT</name>
<dbReference type="AlphaFoldDB" id="A0A1C3RGQ7"/>
<reference evidence="5 6" key="1">
    <citation type="submission" date="2016-07" db="EMBL/GenBank/DDBJ databases">
        <authorList>
            <person name="Lefevre C.T."/>
        </authorList>
    </citation>
    <scope>NUCLEOTIDE SEQUENCE [LARGE SCALE GENOMIC DNA]</scope>
    <source>
        <strain evidence="5">PR1</strain>
    </source>
</reference>
<dbReference type="PROSITE" id="PS50883">
    <property type="entry name" value="EAL"/>
    <property type="match status" value="1"/>
</dbReference>
<dbReference type="InterPro" id="IPR035938">
    <property type="entry name" value="Hemerythrin-like_sf"/>
</dbReference>
<feature type="domain" description="EAL" evidence="4">
    <location>
        <begin position="280"/>
        <end position="534"/>
    </location>
</feature>
<dbReference type="Pfam" id="PF13188">
    <property type="entry name" value="PAS_8"/>
    <property type="match status" value="1"/>
</dbReference>
<dbReference type="GO" id="GO:0071111">
    <property type="term" value="F:cyclic-guanylate-specific phosphodiesterase activity"/>
    <property type="evidence" value="ECO:0007669"/>
    <property type="project" value="InterPro"/>
</dbReference>
<dbReference type="InterPro" id="IPR035919">
    <property type="entry name" value="EAL_sf"/>
</dbReference>
<organism evidence="5 6">
    <name type="scientific">Candidatus Terasakiella magnetica</name>
    <dbReference type="NCBI Taxonomy" id="1867952"/>
    <lineage>
        <taxon>Bacteria</taxon>
        <taxon>Pseudomonadati</taxon>
        <taxon>Pseudomonadota</taxon>
        <taxon>Alphaproteobacteria</taxon>
        <taxon>Rhodospirillales</taxon>
        <taxon>Terasakiellaceae</taxon>
        <taxon>Terasakiella</taxon>
    </lineage>
</organism>
<dbReference type="CDD" id="cd12107">
    <property type="entry name" value="Hemerythrin"/>
    <property type="match status" value="1"/>
</dbReference>
<dbReference type="EMBL" id="FLYE01000012">
    <property type="protein sequence ID" value="SCA56486.1"/>
    <property type="molecule type" value="Genomic_DNA"/>
</dbReference>
<dbReference type="PROSITE" id="PS00550">
    <property type="entry name" value="HEMERYTHRINS"/>
    <property type="match status" value="1"/>
</dbReference>
<dbReference type="InterPro" id="IPR012312">
    <property type="entry name" value="Hemerythrin-like"/>
</dbReference>
<evidence type="ECO:0000313" key="6">
    <source>
        <dbReference type="Proteomes" id="UP000231658"/>
    </source>
</evidence>